<accession>A0A0B2W3X2</accession>
<keyword evidence="8" id="KW-1185">Reference proteome</keyword>
<dbReference type="Pfam" id="PF00080">
    <property type="entry name" value="Sod_Cu"/>
    <property type="match status" value="1"/>
</dbReference>
<dbReference type="CDD" id="cd19941">
    <property type="entry name" value="TIL"/>
    <property type="match status" value="4"/>
</dbReference>
<dbReference type="GO" id="GO:0046872">
    <property type="term" value="F:metal ion binding"/>
    <property type="evidence" value="ECO:0007669"/>
    <property type="project" value="InterPro"/>
</dbReference>
<dbReference type="STRING" id="6265.A0A0B2W3X2"/>
<dbReference type="Gene3D" id="2.60.40.200">
    <property type="entry name" value="Superoxide dismutase, copper/zinc binding domain"/>
    <property type="match status" value="1"/>
</dbReference>
<dbReference type="SUPFAM" id="SSF49329">
    <property type="entry name" value="Cu,Zn superoxide dismutase-like"/>
    <property type="match status" value="1"/>
</dbReference>
<dbReference type="PROSITE" id="PS51162">
    <property type="entry name" value="THYROGLOBULIN_1_2"/>
    <property type="match status" value="1"/>
</dbReference>
<dbReference type="PANTHER" id="PTHR23259:SF67">
    <property type="entry name" value="THYROGLOBULIN TYPE-1 DOMAIN-CONTAINING PROTEIN"/>
    <property type="match status" value="1"/>
</dbReference>
<dbReference type="InterPro" id="IPR002919">
    <property type="entry name" value="TIL_dom"/>
</dbReference>
<evidence type="ECO:0000313" key="7">
    <source>
        <dbReference type="EMBL" id="KHN87895.1"/>
    </source>
</evidence>
<dbReference type="GO" id="GO:0004867">
    <property type="term" value="F:serine-type endopeptidase inhibitor activity"/>
    <property type="evidence" value="ECO:0007669"/>
    <property type="project" value="UniProtKB-KW"/>
</dbReference>
<dbReference type="InterPro" id="IPR036423">
    <property type="entry name" value="SOD-like_Cu/Zn_dom_sf"/>
</dbReference>
<dbReference type="Gene3D" id="2.10.25.10">
    <property type="entry name" value="Laminin"/>
    <property type="match status" value="4"/>
</dbReference>
<dbReference type="AlphaFoldDB" id="A0A0B2W3X2"/>
<dbReference type="InterPro" id="IPR001424">
    <property type="entry name" value="SOD_Cu_Zn_dom"/>
</dbReference>
<dbReference type="InterPro" id="IPR000716">
    <property type="entry name" value="Thyroglobulin_1"/>
</dbReference>
<dbReference type="SUPFAM" id="SSF57567">
    <property type="entry name" value="Serine protease inhibitors"/>
    <property type="match status" value="3"/>
</dbReference>
<evidence type="ECO:0000313" key="8">
    <source>
        <dbReference type="Proteomes" id="UP000031036"/>
    </source>
</evidence>
<name>A0A0B2W3X2_TOXCA</name>
<dbReference type="EMBL" id="JPKZ01000320">
    <property type="protein sequence ID" value="KHN87895.1"/>
    <property type="molecule type" value="Genomic_DNA"/>
</dbReference>
<feature type="chain" id="PRO_5002096451" evidence="5">
    <location>
        <begin position="19"/>
        <end position="901"/>
    </location>
</feature>
<evidence type="ECO:0000256" key="4">
    <source>
        <dbReference type="PROSITE-ProRule" id="PRU00500"/>
    </source>
</evidence>
<organism evidence="7 8">
    <name type="scientific">Toxocara canis</name>
    <name type="common">Canine roundworm</name>
    <dbReference type="NCBI Taxonomy" id="6265"/>
    <lineage>
        <taxon>Eukaryota</taxon>
        <taxon>Metazoa</taxon>
        <taxon>Ecdysozoa</taxon>
        <taxon>Nematoda</taxon>
        <taxon>Chromadorea</taxon>
        <taxon>Rhabditida</taxon>
        <taxon>Spirurina</taxon>
        <taxon>Ascaridomorpha</taxon>
        <taxon>Ascaridoidea</taxon>
        <taxon>Toxocaridae</taxon>
        <taxon>Toxocara</taxon>
    </lineage>
</organism>
<feature type="disulfide bond" evidence="4">
    <location>
        <begin position="164"/>
        <end position="171"/>
    </location>
</feature>
<dbReference type="Proteomes" id="UP000031036">
    <property type="component" value="Unassembled WGS sequence"/>
</dbReference>
<gene>
    <name evidence="7" type="primary">sod1</name>
    <name evidence="7" type="ORF">Tcan_14184</name>
</gene>
<dbReference type="InterPro" id="IPR051368">
    <property type="entry name" value="SerProtInhib-TIL_Domain"/>
</dbReference>
<comment type="caution">
    <text evidence="7">The sequence shown here is derived from an EMBL/GenBank/DDBJ whole genome shotgun (WGS) entry which is preliminary data.</text>
</comment>
<dbReference type="Pfam" id="PF01826">
    <property type="entry name" value="TIL"/>
    <property type="match status" value="2"/>
</dbReference>
<protein>
    <submittedName>
        <fullName evidence="7">Superoxide dismutase [Cu-Zn]</fullName>
    </submittedName>
</protein>
<keyword evidence="5" id="KW-0732">Signal</keyword>
<dbReference type="InterPro" id="IPR036084">
    <property type="entry name" value="Ser_inhib-like_sf"/>
</dbReference>
<dbReference type="OMA" id="EYCGQPS"/>
<comment type="caution">
    <text evidence="4">Lacks conserved residue(s) required for the propagation of feature annotation.</text>
</comment>
<keyword evidence="1" id="KW-0646">Protease inhibitor</keyword>
<keyword evidence="3 4" id="KW-1015">Disulfide bond</keyword>
<keyword evidence="2" id="KW-0722">Serine protease inhibitor</keyword>
<evidence type="ECO:0000256" key="5">
    <source>
        <dbReference type="SAM" id="SignalP"/>
    </source>
</evidence>
<reference evidence="7 8" key="1">
    <citation type="submission" date="2014-11" db="EMBL/GenBank/DDBJ databases">
        <title>Genetic blueprint of the zoonotic pathogen Toxocara canis.</title>
        <authorList>
            <person name="Zhu X.-Q."/>
            <person name="Korhonen P.K."/>
            <person name="Cai H."/>
            <person name="Young N.D."/>
            <person name="Nejsum P."/>
            <person name="von Samson-Himmelstjerna G."/>
            <person name="Boag P.R."/>
            <person name="Tan P."/>
            <person name="Li Q."/>
            <person name="Min J."/>
            <person name="Yang Y."/>
            <person name="Wang X."/>
            <person name="Fang X."/>
            <person name="Hall R.S."/>
            <person name="Hofmann A."/>
            <person name="Sternberg P.W."/>
            <person name="Jex A.R."/>
            <person name="Gasser R.B."/>
        </authorList>
    </citation>
    <scope>NUCLEOTIDE SEQUENCE [LARGE SCALE GENOMIC DNA]</scope>
    <source>
        <strain evidence="7">PN_DK_2014</strain>
    </source>
</reference>
<evidence type="ECO:0000259" key="6">
    <source>
        <dbReference type="PROSITE" id="PS51162"/>
    </source>
</evidence>
<dbReference type="GO" id="GO:0006801">
    <property type="term" value="P:superoxide metabolic process"/>
    <property type="evidence" value="ECO:0007669"/>
    <property type="project" value="InterPro"/>
</dbReference>
<evidence type="ECO:0000256" key="1">
    <source>
        <dbReference type="ARBA" id="ARBA00022690"/>
    </source>
</evidence>
<dbReference type="CDD" id="cd00191">
    <property type="entry name" value="TY"/>
    <property type="match status" value="1"/>
</dbReference>
<sequence length="901" mass="98808">MNHLFPSSILMFVAVIYAQNYKRICENQGTCVNCGENRYSYYKCQGMHDCFAGERCTEEGFCCPVSREQPSATALLETGKSEVLRPTPLVDQTTPCPDGSTWLRPCVKDSDCIFGDEICAEGKCCAACNQRRRQVLDELPTNDVLGIHIPQCETNGKYYRAEQCRAGTEECWCVSQFGRMIGSLHSKSNDFGLVCRVMRNSISSEPTWQNEQQILKKLTNRSELRRKQESINPVENRLTLLLTGDDFKTSDKIFNDNRVKFSGEELKKDGGESWEGFTQIIEKNTSQCNLIKDGVCRQQHSIGDDENSTTNCECDSDCFGNQKCCPTGNNSSTCYEPTDNSPSAHLVTCGINEQYVKCFDPCQPTCTSNSSTPCPPRECRGGCHCRQGFIRRNTDPHSRCVPLSECSMESIDVVGHCTDSLREYLACGPACPISCATRNIPRELCNKKCKPGCFCKIPYIVENDADPINSRCILPAQCAHVISSSERLSSPLAPIEFEHVSVVQPLDPNAVQPSSHSVEYVMPNVLRYIDPYDNWPSAHSQVFQCIDPLKNFQACGSACPVGCNSRIGGLCSERCVSGCFCRSPYILQDANNLNSGCLLPQQCSAYTSNQQTCSDPRKQWTSCFSVHCARSCANPVAACSSHDCAGGCTCRDPYVLLDARDPNSRCKCCRTSSLPFVGSQHQRCTCSDPYAIWKSCGSLCPEYCGQPSVPVCSSTCNPGCHCAPGYVKARNDVTAPCVAKAQCLLSANRDELDESTTKPSDPFDAKSLASVQIFDRDGRISGRLRFSRYGDDKMRIKGTVYGVPPGEHALAIHQYGDTSDACSHVGPTLLLDDGRNASAILGNIRGEGSADDEIAKIIDLESVSPIIGRSLVIHAMSVNDWSLQDKDVAPLACGIIGLTSQ</sequence>
<evidence type="ECO:0000256" key="2">
    <source>
        <dbReference type="ARBA" id="ARBA00022900"/>
    </source>
</evidence>
<dbReference type="InterPro" id="IPR036857">
    <property type="entry name" value="Thyroglobulin_1_sf"/>
</dbReference>
<proteinExistence type="predicted"/>
<dbReference type="PANTHER" id="PTHR23259">
    <property type="entry name" value="RIDDLE"/>
    <property type="match status" value="1"/>
</dbReference>
<dbReference type="OrthoDB" id="6236007at2759"/>
<evidence type="ECO:0000256" key="3">
    <source>
        <dbReference type="ARBA" id="ARBA00023157"/>
    </source>
</evidence>
<feature type="domain" description="Thyroglobulin type-1" evidence="6">
    <location>
        <begin position="125"/>
        <end position="195"/>
    </location>
</feature>
<dbReference type="SUPFAM" id="SSF57610">
    <property type="entry name" value="Thyroglobulin type-1 domain"/>
    <property type="match status" value="1"/>
</dbReference>
<feature type="signal peptide" evidence="5">
    <location>
        <begin position="1"/>
        <end position="18"/>
    </location>
</feature>